<dbReference type="RefSeq" id="WP_136400079.1">
    <property type="nucleotide sequence ID" value="NZ_CP036295.1"/>
</dbReference>
<evidence type="ECO:0000256" key="2">
    <source>
        <dbReference type="ARBA" id="ARBA00023002"/>
    </source>
</evidence>
<feature type="domain" description="D-isomer specific 2-hydroxyacid dehydrogenase catalytic" evidence="5">
    <location>
        <begin position="5"/>
        <end position="319"/>
    </location>
</feature>
<organism evidence="7 8">
    <name type="scientific">Desulfovibrio desulfuricans</name>
    <dbReference type="NCBI Taxonomy" id="876"/>
    <lineage>
        <taxon>Bacteria</taxon>
        <taxon>Pseudomonadati</taxon>
        <taxon>Thermodesulfobacteriota</taxon>
        <taxon>Desulfovibrionia</taxon>
        <taxon>Desulfovibrionales</taxon>
        <taxon>Desulfovibrionaceae</taxon>
        <taxon>Desulfovibrio</taxon>
    </lineage>
</organism>
<proteinExistence type="inferred from homology"/>
<evidence type="ECO:0000256" key="4">
    <source>
        <dbReference type="RuleBase" id="RU003719"/>
    </source>
</evidence>
<evidence type="ECO:0000313" key="8">
    <source>
        <dbReference type="Proteomes" id="UP000297065"/>
    </source>
</evidence>
<dbReference type="PROSITE" id="PS00670">
    <property type="entry name" value="D_2_HYDROXYACID_DH_2"/>
    <property type="match status" value="1"/>
</dbReference>
<dbReference type="Pfam" id="PF00389">
    <property type="entry name" value="2-Hacid_dh"/>
    <property type="match status" value="1"/>
</dbReference>
<accession>A0A4P7UM68</accession>
<dbReference type="PROSITE" id="PS00065">
    <property type="entry name" value="D_2_HYDROXYACID_DH_1"/>
    <property type="match status" value="1"/>
</dbReference>
<dbReference type="InterPro" id="IPR058205">
    <property type="entry name" value="D-LDH-like"/>
</dbReference>
<evidence type="ECO:0000259" key="5">
    <source>
        <dbReference type="Pfam" id="PF00389"/>
    </source>
</evidence>
<dbReference type="OrthoDB" id="9793626at2"/>
<reference evidence="7 8" key="1">
    <citation type="submission" date="2019-02" db="EMBL/GenBank/DDBJ databases">
        <title>Complete Genome Sequence of Desulfovibrio desulfuricans IC1, a Sulfonate Utilizing Anaerobe.</title>
        <authorList>
            <person name="Day L.A."/>
            <person name="De Leon K.B."/>
            <person name="Wall J.D."/>
        </authorList>
    </citation>
    <scope>NUCLEOTIDE SEQUENCE [LARGE SCALE GENOMIC DNA]</scope>
    <source>
        <strain evidence="7 8">IC1</strain>
    </source>
</reference>
<evidence type="ECO:0000256" key="1">
    <source>
        <dbReference type="ARBA" id="ARBA00005854"/>
    </source>
</evidence>
<name>A0A4P7UM68_DESDE</name>
<dbReference type="AlphaFoldDB" id="A0A4P7UM68"/>
<keyword evidence="3" id="KW-0520">NAD</keyword>
<evidence type="ECO:0000259" key="6">
    <source>
        <dbReference type="Pfam" id="PF02826"/>
    </source>
</evidence>
<evidence type="ECO:0000256" key="3">
    <source>
        <dbReference type="ARBA" id="ARBA00023027"/>
    </source>
</evidence>
<feature type="domain" description="D-isomer specific 2-hydroxyacid dehydrogenase NAD-binding" evidence="6">
    <location>
        <begin position="109"/>
        <end position="294"/>
    </location>
</feature>
<dbReference type="Gene3D" id="3.40.50.720">
    <property type="entry name" value="NAD(P)-binding Rossmann-like Domain"/>
    <property type="match status" value="2"/>
</dbReference>
<dbReference type="SUPFAM" id="SSF51735">
    <property type="entry name" value="NAD(P)-binding Rossmann-fold domains"/>
    <property type="match status" value="1"/>
</dbReference>
<dbReference type="PANTHER" id="PTHR43026:SF1">
    <property type="entry name" value="2-HYDROXYACID DEHYDROGENASE HOMOLOG 1-RELATED"/>
    <property type="match status" value="1"/>
</dbReference>
<dbReference type="Proteomes" id="UP000297065">
    <property type="component" value="Chromosome"/>
</dbReference>
<dbReference type="GO" id="GO:0008720">
    <property type="term" value="F:D-lactate dehydrogenase (NAD+) activity"/>
    <property type="evidence" value="ECO:0007669"/>
    <property type="project" value="TreeGrafter"/>
</dbReference>
<dbReference type="SUPFAM" id="SSF52283">
    <property type="entry name" value="Formate/glycerate dehydrogenase catalytic domain-like"/>
    <property type="match status" value="1"/>
</dbReference>
<dbReference type="GO" id="GO:0051287">
    <property type="term" value="F:NAD binding"/>
    <property type="evidence" value="ECO:0007669"/>
    <property type="project" value="InterPro"/>
</dbReference>
<comment type="similarity">
    <text evidence="1 4">Belongs to the D-isomer specific 2-hydroxyacid dehydrogenase family.</text>
</comment>
<dbReference type="InterPro" id="IPR006140">
    <property type="entry name" value="D-isomer_DH_NAD-bd"/>
</dbReference>
<dbReference type="InterPro" id="IPR029752">
    <property type="entry name" value="D-isomer_DH_CS1"/>
</dbReference>
<protein>
    <submittedName>
        <fullName evidence="7">Lactate dehydrogenase</fullName>
    </submittedName>
</protein>
<dbReference type="InterPro" id="IPR006139">
    <property type="entry name" value="D-isomer_2_OHA_DH_cat_dom"/>
</dbReference>
<dbReference type="EMBL" id="CP036295">
    <property type="protein sequence ID" value="QCC85954.1"/>
    <property type="molecule type" value="Genomic_DNA"/>
</dbReference>
<keyword evidence="2 4" id="KW-0560">Oxidoreductase</keyword>
<dbReference type="InterPro" id="IPR036291">
    <property type="entry name" value="NAD(P)-bd_dom_sf"/>
</dbReference>
<evidence type="ECO:0000313" key="7">
    <source>
        <dbReference type="EMBL" id="QCC85954.1"/>
    </source>
</evidence>
<dbReference type="InterPro" id="IPR029753">
    <property type="entry name" value="D-isomer_DH_CS"/>
</dbReference>
<gene>
    <name evidence="7" type="ORF">DDIC_08710</name>
</gene>
<dbReference type="Pfam" id="PF02826">
    <property type="entry name" value="2-Hacid_dh_C"/>
    <property type="match status" value="1"/>
</dbReference>
<sequence length="324" mass="36233">MRIAVFEVKDWEEQYFCQAVASGRYTLELSENKLTADLARTLEGFDAVSVLESALDAPVLDIMKSRGIRFITTRTTGYDQINVAYAKSIGLKVANALYPSDAVAEFTILLMLLSLRHYKASLYRVATNDYSLAGLKGKELKTMTVGVVGTGGIGSCVVRLLAGFGCRILAYNKSQKPDLAALAQYTDMESIFRQSDIITFHIPLTDQTRHIVNDASLAKMKDGVILINTARGELMRTEALIAGVESEKIGALGLDVFEEERDIYHRYRTTDIIKNRNMAYLRQFPNVVMTQHMAFFTETNINSMVCDSLDNLLKMHEGQGYYEI</sequence>
<dbReference type="PANTHER" id="PTHR43026">
    <property type="entry name" value="2-HYDROXYACID DEHYDROGENASE HOMOLOG 1-RELATED"/>
    <property type="match status" value="1"/>
</dbReference>